<dbReference type="Gene3D" id="3.40.50.1820">
    <property type="entry name" value="alpha/beta hydrolase"/>
    <property type="match status" value="1"/>
</dbReference>
<dbReference type="SUPFAM" id="SSF53474">
    <property type="entry name" value="alpha/beta-Hydrolases"/>
    <property type="match status" value="1"/>
</dbReference>
<accession>A0AAE2VCM5</accession>
<gene>
    <name evidence="3" type="ORF">JIN83_09875</name>
</gene>
<feature type="chain" id="PRO_5042035810" evidence="1">
    <location>
        <begin position="26"/>
        <end position="562"/>
    </location>
</feature>
<keyword evidence="4" id="KW-1185">Reference proteome</keyword>
<sequence length="562" mass="62153">MSRAAAPILAAVLSCLLLCHCSDFAVKRLSDPVRVVSKNLPEPDGNRSRVYHRAYQLVKQAQSMESSAPAAALGRYLEAAEMLTEAGDDQLLPLTNFATGQAAELLVSQPDLRVGHGRERRYRVEIPRVTRADSLRGKIALSEFTKVVAAETLELKGWKHRVMRGGVGAAMVAHYQPAKTGRAKEDQFLHESGIFLPVTVVVDFPRRGVARFQTHDSTVESRVRVNGRQRLLSADLTAPIALSLEKARSRGLLEDLRGVFYPVRYVKNLGLYSVQKFDRRKTPLILVHGLASDPSTWSTTLNGLFTDAEVLAKYQIYFFYYPTGFPIRRTGSALKKELLELQGFYHKMGITPDQAVIVGHSMGGLLTSMQVRNFGPKTWRKIATIPLQKAQLAEQVKKDYRTLMQLPRPTMIDRAVFIATPHRGSQMANDWIGRVVISLIKIPQQALTLDPVKASRSLTELGRTILLNDDMTNGVQALKHNNPALKLVASTPVADAVSYHSIIGDRGLGDSPHSSDGVVAYRSAHLQGAQSEVIVPAGHSAHTHPQAIRELRRILRLNLKSN</sequence>
<comment type="caution">
    <text evidence="3">The sequence shown here is derived from an EMBL/GenBank/DDBJ whole genome shotgun (WGS) entry which is preliminary data.</text>
</comment>
<dbReference type="EMBL" id="JAENIG010000006">
    <property type="protein sequence ID" value="MBK1855266.1"/>
    <property type="molecule type" value="Genomic_DNA"/>
</dbReference>
<dbReference type="InterPro" id="IPR000073">
    <property type="entry name" value="AB_hydrolase_1"/>
</dbReference>
<dbReference type="RefSeq" id="WP_309489879.1">
    <property type="nucleotide sequence ID" value="NZ_JAENIG010000006.1"/>
</dbReference>
<dbReference type="InterPro" id="IPR029058">
    <property type="entry name" value="AB_hydrolase_fold"/>
</dbReference>
<dbReference type="Pfam" id="PF12697">
    <property type="entry name" value="Abhydrolase_6"/>
    <property type="match status" value="1"/>
</dbReference>
<feature type="domain" description="AB hydrolase-1" evidence="2">
    <location>
        <begin position="284"/>
        <end position="550"/>
    </location>
</feature>
<organism evidence="3 4">
    <name type="scientific">Oceaniferula flava</name>
    <dbReference type="NCBI Taxonomy" id="2800421"/>
    <lineage>
        <taxon>Bacteria</taxon>
        <taxon>Pseudomonadati</taxon>
        <taxon>Verrucomicrobiota</taxon>
        <taxon>Verrucomicrobiia</taxon>
        <taxon>Verrucomicrobiales</taxon>
        <taxon>Verrucomicrobiaceae</taxon>
        <taxon>Oceaniferula</taxon>
    </lineage>
</organism>
<evidence type="ECO:0000256" key="1">
    <source>
        <dbReference type="SAM" id="SignalP"/>
    </source>
</evidence>
<dbReference type="AlphaFoldDB" id="A0AAE2VCM5"/>
<keyword evidence="3" id="KW-0378">Hydrolase</keyword>
<protein>
    <submittedName>
        <fullName evidence="3">Alpha/beta hydrolase</fullName>
    </submittedName>
</protein>
<feature type="signal peptide" evidence="1">
    <location>
        <begin position="1"/>
        <end position="25"/>
    </location>
</feature>
<keyword evidence="1" id="KW-0732">Signal</keyword>
<dbReference type="Proteomes" id="UP000634206">
    <property type="component" value="Unassembled WGS sequence"/>
</dbReference>
<name>A0AAE2VCM5_9BACT</name>
<evidence type="ECO:0000313" key="3">
    <source>
        <dbReference type="EMBL" id="MBK1855266.1"/>
    </source>
</evidence>
<reference evidence="3" key="1">
    <citation type="submission" date="2021-01" db="EMBL/GenBank/DDBJ databases">
        <title>Modified the classification status of verrucomicrobia.</title>
        <authorList>
            <person name="Feng X."/>
        </authorList>
    </citation>
    <scope>NUCLEOTIDE SEQUENCE</scope>
    <source>
        <strain evidence="3">5K15</strain>
    </source>
</reference>
<proteinExistence type="predicted"/>
<dbReference type="GO" id="GO:0016787">
    <property type="term" value="F:hydrolase activity"/>
    <property type="evidence" value="ECO:0007669"/>
    <property type="project" value="UniProtKB-KW"/>
</dbReference>
<evidence type="ECO:0000313" key="4">
    <source>
        <dbReference type="Proteomes" id="UP000634206"/>
    </source>
</evidence>
<dbReference type="PROSITE" id="PS51257">
    <property type="entry name" value="PROKAR_LIPOPROTEIN"/>
    <property type="match status" value="1"/>
</dbReference>
<evidence type="ECO:0000259" key="2">
    <source>
        <dbReference type="Pfam" id="PF12697"/>
    </source>
</evidence>